<reference evidence="1" key="1">
    <citation type="submission" date="2022-08" db="UniProtKB">
        <authorList>
            <consortium name="EnsemblMetazoa"/>
        </authorList>
    </citation>
    <scope>IDENTIFICATION</scope>
    <source>
        <strain evidence="1">Israel</strain>
    </source>
</reference>
<evidence type="ECO:0000313" key="2">
    <source>
        <dbReference type="Proteomes" id="UP000092462"/>
    </source>
</evidence>
<dbReference type="VEuPathDB" id="VectorBase:PPAI008961"/>
<evidence type="ECO:0000313" key="1">
    <source>
        <dbReference type="EnsemblMetazoa" id="PPAI008961-PA"/>
    </source>
</evidence>
<dbReference type="EnsemblMetazoa" id="PPAI008961-RA">
    <property type="protein sequence ID" value="PPAI008961-PA"/>
    <property type="gene ID" value="PPAI008961"/>
</dbReference>
<dbReference type="AlphaFoldDB" id="A0A1B0DL17"/>
<proteinExistence type="predicted"/>
<keyword evidence="2" id="KW-1185">Reference proteome</keyword>
<dbReference type="EMBL" id="AJVK01035843">
    <property type="status" value="NOT_ANNOTATED_CDS"/>
    <property type="molecule type" value="Genomic_DNA"/>
</dbReference>
<protein>
    <submittedName>
        <fullName evidence="1">Uncharacterized protein</fullName>
    </submittedName>
</protein>
<organism evidence="1 2">
    <name type="scientific">Phlebotomus papatasi</name>
    <name type="common">Sandfly</name>
    <dbReference type="NCBI Taxonomy" id="29031"/>
    <lineage>
        <taxon>Eukaryota</taxon>
        <taxon>Metazoa</taxon>
        <taxon>Ecdysozoa</taxon>
        <taxon>Arthropoda</taxon>
        <taxon>Hexapoda</taxon>
        <taxon>Insecta</taxon>
        <taxon>Pterygota</taxon>
        <taxon>Neoptera</taxon>
        <taxon>Endopterygota</taxon>
        <taxon>Diptera</taxon>
        <taxon>Nematocera</taxon>
        <taxon>Psychodoidea</taxon>
        <taxon>Psychodidae</taxon>
        <taxon>Phlebotomus</taxon>
        <taxon>Phlebotomus</taxon>
    </lineage>
</organism>
<name>A0A1B0DL17_PHLPP</name>
<dbReference type="Proteomes" id="UP000092462">
    <property type="component" value="Unassembled WGS sequence"/>
</dbReference>
<accession>A0A1B0DL17</accession>
<sequence length="56" mass="6482">MGLFNCQLDDDDHITGYLEEFDEQGNQYLVIMCEGVQIARIPAGRKGLSHWKWLKV</sequence>